<dbReference type="Proteomes" id="UP001174136">
    <property type="component" value="Unassembled WGS sequence"/>
</dbReference>
<accession>A0AA47P5Y6</accession>
<evidence type="ECO:0000313" key="2">
    <source>
        <dbReference type="Proteomes" id="UP001174136"/>
    </source>
</evidence>
<organism evidence="1 2">
    <name type="scientific">Merluccius polli</name>
    <name type="common">Benguela hake</name>
    <name type="synonym">Merluccius cadenati</name>
    <dbReference type="NCBI Taxonomy" id="89951"/>
    <lineage>
        <taxon>Eukaryota</taxon>
        <taxon>Metazoa</taxon>
        <taxon>Chordata</taxon>
        <taxon>Craniata</taxon>
        <taxon>Vertebrata</taxon>
        <taxon>Euteleostomi</taxon>
        <taxon>Actinopterygii</taxon>
        <taxon>Neopterygii</taxon>
        <taxon>Teleostei</taxon>
        <taxon>Neoteleostei</taxon>
        <taxon>Acanthomorphata</taxon>
        <taxon>Zeiogadaria</taxon>
        <taxon>Gadariae</taxon>
        <taxon>Gadiformes</taxon>
        <taxon>Gadoidei</taxon>
        <taxon>Merlucciidae</taxon>
        <taxon>Merluccius</taxon>
    </lineage>
</organism>
<keyword evidence="2" id="KW-1185">Reference proteome</keyword>
<evidence type="ECO:0000313" key="1">
    <source>
        <dbReference type="EMBL" id="KAK0152196.1"/>
    </source>
</evidence>
<sequence length="143" mass="16592">MTIFLKHLIEEHHRLFTDLYPQNNLIPKHHFMIHYPECIRQIGPLLKNLKNITKSLAKKHQIAVAYHWESLSANGIESGPVKSKILTDDLISEHFQIDMSSDIHETTWVKHNGIEYHTGLVVCTDVVNDMPVFMKIIGIFLRN</sequence>
<proteinExistence type="predicted"/>
<gene>
    <name evidence="1" type="ORF">N1851_006428</name>
</gene>
<protein>
    <submittedName>
        <fullName evidence="1">Uncharacterized protein</fullName>
    </submittedName>
</protein>
<dbReference type="EMBL" id="JAOPHQ010001136">
    <property type="protein sequence ID" value="KAK0152196.1"/>
    <property type="molecule type" value="Genomic_DNA"/>
</dbReference>
<reference evidence="1" key="1">
    <citation type="journal article" date="2023" name="Front. Mar. Sci.">
        <title>A new Merluccius polli reference genome to investigate the effects of global change in West African waters.</title>
        <authorList>
            <person name="Mateo J.L."/>
            <person name="Blanco-Fernandez C."/>
            <person name="Garcia-Vazquez E."/>
            <person name="Machado-Schiaffino G."/>
        </authorList>
    </citation>
    <scope>NUCLEOTIDE SEQUENCE</scope>
    <source>
        <strain evidence="1">C29</strain>
        <tissue evidence="1">Fin</tissue>
    </source>
</reference>
<dbReference type="AlphaFoldDB" id="A0AA47P5Y6"/>
<name>A0AA47P5Y6_MERPO</name>
<comment type="caution">
    <text evidence="1">The sequence shown here is derived from an EMBL/GenBank/DDBJ whole genome shotgun (WGS) entry which is preliminary data.</text>
</comment>